<dbReference type="PANTHER" id="PTHR32468">
    <property type="entry name" value="CATION/H + ANTIPORTER"/>
    <property type="match status" value="1"/>
</dbReference>
<keyword evidence="5" id="KW-0406">Ion transport</keyword>
<feature type="transmembrane region" description="Helical" evidence="7">
    <location>
        <begin position="159"/>
        <end position="178"/>
    </location>
</feature>
<keyword evidence="6 7" id="KW-0472">Membrane</keyword>
<evidence type="ECO:0000313" key="10">
    <source>
        <dbReference type="Proteomes" id="UP001595990"/>
    </source>
</evidence>
<keyword evidence="4 7" id="KW-1133">Transmembrane helix</keyword>
<dbReference type="InterPro" id="IPR006153">
    <property type="entry name" value="Cation/H_exchanger_TM"/>
</dbReference>
<feature type="transmembrane region" description="Helical" evidence="7">
    <location>
        <begin position="344"/>
        <end position="364"/>
    </location>
</feature>
<feature type="transmembrane region" description="Helical" evidence="7">
    <location>
        <begin position="262"/>
        <end position="280"/>
    </location>
</feature>
<gene>
    <name evidence="9" type="ORF">ACFPEN_30760</name>
</gene>
<proteinExistence type="predicted"/>
<evidence type="ECO:0000256" key="1">
    <source>
        <dbReference type="ARBA" id="ARBA00004141"/>
    </source>
</evidence>
<keyword evidence="3 7" id="KW-0812">Transmembrane</keyword>
<sequence length="487" mass="51295">MSPLATIDKPKPATKRRTARHLFGYAALVGLPGILALLALRLPGPAHPVGGTAGVGHPSGTAAPSVFTGLISAVPVILVACYTVGRLLRRIGQPTVIGDIVAGLLLGPSFLGLLWPEAFHRLFPTELVGVINVLAQLGLIFFMFLVGRDLEPGFLRDRGGAIALVSHAGFAIPFLAGMLLARPMYSEFGSDDTRFTTFALFLAVSMSITAVPVLARIVEAHGLRSTPLGSLAMASSVLGDVTAWCVLAFVVTAARSTSPADAVLTVLLTVMFVVFMLAVVRPALNGLFSDGKRAIPDAATLPALLAAITICALITEEIGVHAIFGAFLLGVIVPRDSQQVERAAAGMTGTTTLLLPLFFVVTGLRTSIGALDDWRSWLWCLAVTVVAIGAKWVSSMAAGRLAGYGWSQSMSLGALMSCRGLTELIVLNVALDLGVITPTVFTMLVIMALVSTALTSPSLTLIRHWSRRTRVRPDGQPLDERRGPDHG</sequence>
<dbReference type="Proteomes" id="UP001595990">
    <property type="component" value="Unassembled WGS sequence"/>
</dbReference>
<feature type="transmembrane region" description="Helical" evidence="7">
    <location>
        <begin position="127"/>
        <end position="147"/>
    </location>
</feature>
<evidence type="ECO:0000256" key="5">
    <source>
        <dbReference type="ARBA" id="ARBA00023065"/>
    </source>
</evidence>
<keyword evidence="10" id="KW-1185">Reference proteome</keyword>
<protein>
    <submittedName>
        <fullName evidence="9">Cation:proton antiporter</fullName>
    </submittedName>
</protein>
<dbReference type="InterPro" id="IPR050794">
    <property type="entry name" value="CPA2_transporter"/>
</dbReference>
<feature type="transmembrane region" description="Helical" evidence="7">
    <location>
        <begin position="440"/>
        <end position="462"/>
    </location>
</feature>
<evidence type="ECO:0000313" key="9">
    <source>
        <dbReference type="EMBL" id="MFC4517281.1"/>
    </source>
</evidence>
<comment type="caution">
    <text evidence="9">The sequence shown here is derived from an EMBL/GenBank/DDBJ whole genome shotgun (WGS) entry which is preliminary data.</text>
</comment>
<feature type="transmembrane region" description="Helical" evidence="7">
    <location>
        <begin position="62"/>
        <end position="84"/>
    </location>
</feature>
<feature type="transmembrane region" description="Helical" evidence="7">
    <location>
        <begin position="376"/>
        <end position="394"/>
    </location>
</feature>
<dbReference type="PANTHER" id="PTHR32468:SF0">
    <property type="entry name" value="K(+)_H(+) ANTIPORTER 1"/>
    <property type="match status" value="1"/>
</dbReference>
<dbReference type="RefSeq" id="WP_417923976.1">
    <property type="nucleotide sequence ID" value="NZ_JBHSFS010000019.1"/>
</dbReference>
<evidence type="ECO:0000256" key="7">
    <source>
        <dbReference type="SAM" id="Phobius"/>
    </source>
</evidence>
<feature type="transmembrane region" description="Helical" evidence="7">
    <location>
        <begin position="230"/>
        <end position="250"/>
    </location>
</feature>
<accession>A0ABV9BT30</accession>
<dbReference type="EMBL" id="JBHSFS010000019">
    <property type="protein sequence ID" value="MFC4517281.1"/>
    <property type="molecule type" value="Genomic_DNA"/>
</dbReference>
<feature type="transmembrane region" description="Helical" evidence="7">
    <location>
        <begin position="21"/>
        <end position="42"/>
    </location>
</feature>
<feature type="domain" description="Cation/H+ exchanger transmembrane" evidence="8">
    <location>
        <begin position="82"/>
        <end position="461"/>
    </location>
</feature>
<feature type="transmembrane region" description="Helical" evidence="7">
    <location>
        <begin position="198"/>
        <end position="218"/>
    </location>
</feature>
<reference evidence="10" key="1">
    <citation type="journal article" date="2019" name="Int. J. Syst. Evol. Microbiol.">
        <title>The Global Catalogue of Microorganisms (GCM) 10K type strain sequencing project: providing services to taxonomists for standard genome sequencing and annotation.</title>
        <authorList>
            <consortium name="The Broad Institute Genomics Platform"/>
            <consortium name="The Broad Institute Genome Sequencing Center for Infectious Disease"/>
            <person name="Wu L."/>
            <person name="Ma J."/>
        </authorList>
    </citation>
    <scope>NUCLEOTIDE SEQUENCE [LARGE SCALE GENOMIC DNA]</scope>
    <source>
        <strain evidence="10">CECT 8064</strain>
    </source>
</reference>
<evidence type="ECO:0000256" key="6">
    <source>
        <dbReference type="ARBA" id="ARBA00023136"/>
    </source>
</evidence>
<dbReference type="InterPro" id="IPR038770">
    <property type="entry name" value="Na+/solute_symporter_sf"/>
</dbReference>
<dbReference type="Pfam" id="PF00999">
    <property type="entry name" value="Na_H_Exchanger"/>
    <property type="match status" value="1"/>
</dbReference>
<comment type="subcellular location">
    <subcellularLocation>
        <location evidence="1">Membrane</location>
        <topology evidence="1">Multi-pass membrane protein</topology>
    </subcellularLocation>
</comment>
<evidence type="ECO:0000259" key="8">
    <source>
        <dbReference type="Pfam" id="PF00999"/>
    </source>
</evidence>
<evidence type="ECO:0000256" key="4">
    <source>
        <dbReference type="ARBA" id="ARBA00022989"/>
    </source>
</evidence>
<evidence type="ECO:0000256" key="3">
    <source>
        <dbReference type="ARBA" id="ARBA00022692"/>
    </source>
</evidence>
<dbReference type="Gene3D" id="1.20.1530.20">
    <property type="match status" value="1"/>
</dbReference>
<feature type="transmembrane region" description="Helical" evidence="7">
    <location>
        <begin position="301"/>
        <end position="332"/>
    </location>
</feature>
<name>A0ABV9BT30_9ACTN</name>
<organism evidence="9 10">
    <name type="scientific">Streptomyces ehimensis</name>
    <dbReference type="NCBI Taxonomy" id="68195"/>
    <lineage>
        <taxon>Bacteria</taxon>
        <taxon>Bacillati</taxon>
        <taxon>Actinomycetota</taxon>
        <taxon>Actinomycetes</taxon>
        <taxon>Kitasatosporales</taxon>
        <taxon>Streptomycetaceae</taxon>
        <taxon>Streptomyces</taxon>
    </lineage>
</organism>
<feature type="transmembrane region" description="Helical" evidence="7">
    <location>
        <begin position="96"/>
        <end position="115"/>
    </location>
</feature>
<evidence type="ECO:0000256" key="2">
    <source>
        <dbReference type="ARBA" id="ARBA00022448"/>
    </source>
</evidence>
<keyword evidence="2" id="KW-0813">Transport</keyword>